<gene>
    <name evidence="2" type="ORF">EVAR_84909_1</name>
</gene>
<name>A0A4C1Z2A9_EUMVA</name>
<feature type="region of interest" description="Disordered" evidence="1">
    <location>
        <begin position="25"/>
        <end position="46"/>
    </location>
</feature>
<organism evidence="2 3">
    <name type="scientific">Eumeta variegata</name>
    <name type="common">Bagworm moth</name>
    <name type="synonym">Eumeta japonica</name>
    <dbReference type="NCBI Taxonomy" id="151549"/>
    <lineage>
        <taxon>Eukaryota</taxon>
        <taxon>Metazoa</taxon>
        <taxon>Ecdysozoa</taxon>
        <taxon>Arthropoda</taxon>
        <taxon>Hexapoda</taxon>
        <taxon>Insecta</taxon>
        <taxon>Pterygota</taxon>
        <taxon>Neoptera</taxon>
        <taxon>Endopterygota</taxon>
        <taxon>Lepidoptera</taxon>
        <taxon>Glossata</taxon>
        <taxon>Ditrysia</taxon>
        <taxon>Tineoidea</taxon>
        <taxon>Psychidae</taxon>
        <taxon>Oiketicinae</taxon>
        <taxon>Eumeta</taxon>
    </lineage>
</organism>
<dbReference type="EMBL" id="BGZK01001582">
    <property type="protein sequence ID" value="GBP82716.1"/>
    <property type="molecule type" value="Genomic_DNA"/>
</dbReference>
<sequence>MPKALEVFTSKSETALRSALTYGANETKTNGAGPQGGYSSAGRRTSPLQVTSGRKFARFNSTAAIPHSASPRRIFAIYIPLSRPRPDFALAGPPGFLPSDVVTGFNVSAGAAHANLAVFKTRSLTSVFELTLATVQAPLR</sequence>
<protein>
    <submittedName>
        <fullName evidence="2">Uncharacterized protein</fullName>
    </submittedName>
</protein>
<evidence type="ECO:0000256" key="1">
    <source>
        <dbReference type="SAM" id="MobiDB-lite"/>
    </source>
</evidence>
<dbReference type="AlphaFoldDB" id="A0A4C1Z2A9"/>
<evidence type="ECO:0000313" key="2">
    <source>
        <dbReference type="EMBL" id="GBP82716.1"/>
    </source>
</evidence>
<evidence type="ECO:0000313" key="3">
    <source>
        <dbReference type="Proteomes" id="UP000299102"/>
    </source>
</evidence>
<dbReference type="Proteomes" id="UP000299102">
    <property type="component" value="Unassembled WGS sequence"/>
</dbReference>
<reference evidence="2 3" key="1">
    <citation type="journal article" date="2019" name="Commun. Biol.">
        <title>The bagworm genome reveals a unique fibroin gene that provides high tensile strength.</title>
        <authorList>
            <person name="Kono N."/>
            <person name="Nakamura H."/>
            <person name="Ohtoshi R."/>
            <person name="Tomita M."/>
            <person name="Numata K."/>
            <person name="Arakawa K."/>
        </authorList>
    </citation>
    <scope>NUCLEOTIDE SEQUENCE [LARGE SCALE GENOMIC DNA]</scope>
</reference>
<comment type="caution">
    <text evidence="2">The sequence shown here is derived from an EMBL/GenBank/DDBJ whole genome shotgun (WGS) entry which is preliminary data.</text>
</comment>
<accession>A0A4C1Z2A9</accession>
<keyword evidence="3" id="KW-1185">Reference proteome</keyword>
<proteinExistence type="predicted"/>